<proteinExistence type="predicted"/>
<keyword evidence="6" id="KW-0732">Signal</keyword>
<evidence type="ECO:0000256" key="3">
    <source>
        <dbReference type="ARBA" id="ARBA00022452"/>
    </source>
</evidence>
<keyword evidence="9" id="KW-0472">Membrane</keyword>
<gene>
    <name evidence="11" type="primary">ompL</name>
    <name evidence="11" type="ORF">FEM41_16830</name>
</gene>
<keyword evidence="12" id="KW-1185">Reference proteome</keyword>
<keyword evidence="4" id="KW-0762">Sugar transport</keyword>
<evidence type="ECO:0000313" key="12">
    <source>
        <dbReference type="Proteomes" id="UP000302163"/>
    </source>
</evidence>
<evidence type="ECO:0000256" key="9">
    <source>
        <dbReference type="ARBA" id="ARBA00023136"/>
    </source>
</evidence>
<sequence>MPVSGCIMKMYGVIIYCSLFFICWPVYGVGYIEVREAWDSASKEHQFKLGAGYHFRNGAGLLYQTTYNTGKNLDQLEHSFDEIEGWYPLWKMTDALTLYAGGLINSTSSGSTTAPYIQFGYLVSPDFAVAFKYRYNHMNYQTRNLSGIMDYNDSHQFIAVANYKINEVLNYEFEPDLYINSGEYHRKNGKGHSWELNHKVTWKMSNTWRPFIQLSWLDRDAGNHAERYRIRLGIRYYL</sequence>
<accession>A0A4P8YN89</accession>
<dbReference type="Pfam" id="PF06178">
    <property type="entry name" value="KdgM"/>
    <property type="match status" value="1"/>
</dbReference>
<dbReference type="KEGG" id="izh:FEM41_16830"/>
<evidence type="ECO:0000256" key="4">
    <source>
        <dbReference type="ARBA" id="ARBA00022597"/>
    </source>
</evidence>
<dbReference type="EMBL" id="CP040428">
    <property type="protein sequence ID" value="QCT21194.1"/>
    <property type="molecule type" value="Genomic_DNA"/>
</dbReference>
<organism evidence="11 12">
    <name type="scientific">Jejubacter calystegiae</name>
    <dbReference type="NCBI Taxonomy" id="2579935"/>
    <lineage>
        <taxon>Bacteria</taxon>
        <taxon>Pseudomonadati</taxon>
        <taxon>Pseudomonadota</taxon>
        <taxon>Gammaproteobacteria</taxon>
        <taxon>Enterobacterales</taxon>
        <taxon>Enterobacteriaceae</taxon>
        <taxon>Jejubacter</taxon>
    </lineage>
</organism>
<dbReference type="GO" id="GO:0015772">
    <property type="term" value="P:oligosaccharide transport"/>
    <property type="evidence" value="ECO:0007669"/>
    <property type="project" value="TreeGrafter"/>
</dbReference>
<reference evidence="11 12" key="1">
    <citation type="submission" date="2019-05" db="EMBL/GenBank/DDBJ databases">
        <title>Complete genome sequence of Izhakiella calystegiae KSNA2, an endophyte isolated from beach morning glory (Calystegia soldanella).</title>
        <authorList>
            <person name="Jiang L."/>
            <person name="Jeong J.C."/>
            <person name="Kim C.Y."/>
            <person name="Kim D.H."/>
            <person name="Kim S.W."/>
            <person name="Lee j."/>
        </authorList>
    </citation>
    <scope>NUCLEOTIDE SEQUENCE [LARGE SCALE GENOMIC DNA]</scope>
    <source>
        <strain evidence="11 12">KSNA2</strain>
    </source>
</reference>
<evidence type="ECO:0000256" key="5">
    <source>
        <dbReference type="ARBA" id="ARBA00022692"/>
    </source>
</evidence>
<evidence type="ECO:0000313" key="11">
    <source>
        <dbReference type="EMBL" id="QCT21194.1"/>
    </source>
</evidence>
<dbReference type="InterPro" id="IPR009331">
    <property type="entry name" value="Oligogalacturonate-sp_porin"/>
</dbReference>
<keyword evidence="2" id="KW-0813">Transport</keyword>
<dbReference type="GO" id="GO:0006811">
    <property type="term" value="P:monoatomic ion transport"/>
    <property type="evidence" value="ECO:0007669"/>
    <property type="project" value="UniProtKB-KW"/>
</dbReference>
<evidence type="ECO:0000256" key="8">
    <source>
        <dbReference type="ARBA" id="ARBA00023114"/>
    </source>
</evidence>
<dbReference type="GO" id="GO:0009279">
    <property type="term" value="C:cell outer membrane"/>
    <property type="evidence" value="ECO:0007669"/>
    <property type="project" value="UniProtKB-SubCell"/>
</dbReference>
<keyword evidence="7" id="KW-0406">Ion transport</keyword>
<dbReference type="PANTHER" id="PTHR38105">
    <property type="entry name" value="OUTER MEMBRANE PROTEIN-RELATED-RELATED"/>
    <property type="match status" value="1"/>
</dbReference>
<dbReference type="OrthoDB" id="6587074at2"/>
<keyword evidence="5" id="KW-0812">Transmembrane</keyword>
<keyword evidence="10" id="KW-0998">Cell outer membrane</keyword>
<evidence type="ECO:0000256" key="1">
    <source>
        <dbReference type="ARBA" id="ARBA00004442"/>
    </source>
</evidence>
<dbReference type="Proteomes" id="UP000302163">
    <property type="component" value="Chromosome"/>
</dbReference>
<keyword evidence="8" id="KW-0626">Porin</keyword>
<evidence type="ECO:0000256" key="7">
    <source>
        <dbReference type="ARBA" id="ARBA00023065"/>
    </source>
</evidence>
<dbReference type="GO" id="GO:0046930">
    <property type="term" value="C:pore complex"/>
    <property type="evidence" value="ECO:0007669"/>
    <property type="project" value="UniProtKB-KW"/>
</dbReference>
<dbReference type="InterPro" id="IPR053713">
    <property type="entry name" value="Bact_OM_Channel_sf"/>
</dbReference>
<dbReference type="Gene3D" id="2.40.160.40">
    <property type="entry name" value="monomeric porin ompg"/>
    <property type="match status" value="1"/>
</dbReference>
<comment type="subcellular location">
    <subcellularLocation>
        <location evidence="1">Cell outer membrane</location>
    </subcellularLocation>
</comment>
<keyword evidence="3" id="KW-1134">Transmembrane beta strand</keyword>
<evidence type="ECO:0000256" key="6">
    <source>
        <dbReference type="ARBA" id="ARBA00022729"/>
    </source>
</evidence>
<evidence type="ECO:0000256" key="2">
    <source>
        <dbReference type="ARBA" id="ARBA00022448"/>
    </source>
</evidence>
<evidence type="ECO:0000256" key="10">
    <source>
        <dbReference type="ARBA" id="ARBA00023237"/>
    </source>
</evidence>
<dbReference type="PANTHER" id="PTHR38105:SF2">
    <property type="entry name" value="N-ACETYLNEURAMINIC ACID OUTER MEMBRANE CHANNEL PROTEIN NANC-RELATED"/>
    <property type="match status" value="1"/>
</dbReference>
<dbReference type="AlphaFoldDB" id="A0A4P8YN89"/>
<name>A0A4P8YN89_9ENTR</name>
<protein>
    <submittedName>
        <fullName evidence="11">Porin OmpL</fullName>
    </submittedName>
</protein>
<dbReference type="GO" id="GO:0015288">
    <property type="term" value="F:porin activity"/>
    <property type="evidence" value="ECO:0007669"/>
    <property type="project" value="UniProtKB-KW"/>
</dbReference>